<dbReference type="AlphaFoldDB" id="A0A660D923"/>
<dbReference type="InterPro" id="IPR006680">
    <property type="entry name" value="Amidohydro-rel"/>
</dbReference>
<evidence type="ECO:0000313" key="4">
    <source>
        <dbReference type="Proteomes" id="UP000050489"/>
    </source>
</evidence>
<dbReference type="InterPro" id="IPR032465">
    <property type="entry name" value="ACMSD"/>
</dbReference>
<dbReference type="PANTHER" id="PTHR21240:SF31">
    <property type="entry name" value="AMIDOHYDROLASE FAMILY PROTEIN (AFU_ORTHOLOGUE AFUA_7G05840)"/>
    <property type="match status" value="1"/>
</dbReference>
<feature type="domain" description="Amidohydrolase-related" evidence="2">
    <location>
        <begin position="63"/>
        <end position="329"/>
    </location>
</feature>
<evidence type="ECO:0000259" key="2">
    <source>
        <dbReference type="Pfam" id="PF04909"/>
    </source>
</evidence>
<dbReference type="GO" id="GO:0019748">
    <property type="term" value="P:secondary metabolic process"/>
    <property type="evidence" value="ECO:0007669"/>
    <property type="project" value="TreeGrafter"/>
</dbReference>
<dbReference type="Pfam" id="PF04909">
    <property type="entry name" value="Amidohydro_2"/>
    <property type="match status" value="1"/>
</dbReference>
<keyword evidence="1" id="KW-0456">Lyase</keyword>
<dbReference type="RefSeq" id="WP_038878276.1">
    <property type="nucleotide sequence ID" value="NZ_CABMHU010000061.1"/>
</dbReference>
<dbReference type="GO" id="GO:0016831">
    <property type="term" value="F:carboxy-lyase activity"/>
    <property type="evidence" value="ECO:0007669"/>
    <property type="project" value="InterPro"/>
</dbReference>
<dbReference type="PANTHER" id="PTHR21240">
    <property type="entry name" value="2-AMINO-3-CARBOXYLMUCONATE-6-SEMIALDEHYDE DECARBOXYLASE"/>
    <property type="match status" value="1"/>
</dbReference>
<comment type="caution">
    <text evidence="3">The sequence shown here is derived from an EMBL/GenBank/DDBJ whole genome shotgun (WGS) entry which is preliminary data.</text>
</comment>
<accession>A0A660D923</accession>
<dbReference type="GO" id="GO:0005829">
    <property type="term" value="C:cytosol"/>
    <property type="evidence" value="ECO:0007669"/>
    <property type="project" value="TreeGrafter"/>
</dbReference>
<keyword evidence="3" id="KW-0378">Hydrolase</keyword>
<dbReference type="InterPro" id="IPR032466">
    <property type="entry name" value="Metal_Hydrolase"/>
</dbReference>
<evidence type="ECO:0000256" key="1">
    <source>
        <dbReference type="ARBA" id="ARBA00023239"/>
    </source>
</evidence>
<dbReference type="SUPFAM" id="SSF51556">
    <property type="entry name" value="Metallo-dependent hydrolases"/>
    <property type="match status" value="1"/>
</dbReference>
<evidence type="ECO:0000313" key="3">
    <source>
        <dbReference type="EMBL" id="OCO81222.1"/>
    </source>
</evidence>
<sequence>MKGKIALEEHVSTQENNRLWDSKSEALRNGRHYMDNVEKRLLETELRLKDMDACGIRHAILSLTSPGAQSILDAAAATHFVTRTNDYIAEYFVQPHPDRFSAFATVALQNPQAAADELERSVKKLGMKGALINGYTNMNGTEEGRYLDDPAVEVFWQKVSELNVPVYLHPREPLPAACGIYRGYESLVGSAWGFATETAVHAIRLMMSGLFDRYPNITIILGHLGEGLTFMLPRTAHRLEKQFEGIGLGINQHPLTDYLTNNFYVTTSGHFTTSALHNAIEVMGKDRVMFSVDYPYEDMCQAADWFDPLILDADVKQSIAYGNARRVFTLPE</sequence>
<reference evidence="4" key="1">
    <citation type="submission" date="2016-04" db="EMBL/GenBank/DDBJ databases">
        <authorList>
            <person name="Osei Sekyere J."/>
            <person name="Sivertsen A."/>
            <person name="Pedersen A.T."/>
            <person name="Sundsfjord A."/>
        </authorList>
    </citation>
    <scope>NUCLEOTIDE SEQUENCE [LARGE SCALE GENOMIC DNA]</scope>
    <source>
        <strain evidence="4">945174350</strain>
    </source>
</reference>
<gene>
    <name evidence="3" type="ORF">AN695_0205280</name>
</gene>
<protein>
    <submittedName>
        <fullName evidence="3">Amidohydrolase</fullName>
    </submittedName>
</protein>
<dbReference type="EMBL" id="LJEX02000125">
    <property type="protein sequence ID" value="OCO81222.1"/>
    <property type="molecule type" value="Genomic_DNA"/>
</dbReference>
<name>A0A660D923_SERMA</name>
<dbReference type="GO" id="GO:0016787">
    <property type="term" value="F:hydrolase activity"/>
    <property type="evidence" value="ECO:0007669"/>
    <property type="project" value="UniProtKB-KW"/>
</dbReference>
<dbReference type="Proteomes" id="UP000050489">
    <property type="component" value="Unassembled WGS sequence"/>
</dbReference>
<proteinExistence type="predicted"/>
<organism evidence="3 4">
    <name type="scientific">Serratia marcescens</name>
    <dbReference type="NCBI Taxonomy" id="615"/>
    <lineage>
        <taxon>Bacteria</taxon>
        <taxon>Pseudomonadati</taxon>
        <taxon>Pseudomonadota</taxon>
        <taxon>Gammaproteobacteria</taxon>
        <taxon>Enterobacterales</taxon>
        <taxon>Yersiniaceae</taxon>
        <taxon>Serratia</taxon>
    </lineage>
</organism>
<dbReference type="Gene3D" id="3.20.20.140">
    <property type="entry name" value="Metal-dependent hydrolases"/>
    <property type="match status" value="1"/>
</dbReference>